<feature type="transmembrane region" description="Helical" evidence="6">
    <location>
        <begin position="337"/>
        <end position="357"/>
    </location>
</feature>
<dbReference type="InterPro" id="IPR020846">
    <property type="entry name" value="MFS_dom"/>
</dbReference>
<dbReference type="Gene3D" id="1.20.1250.20">
    <property type="entry name" value="MFS general substrate transporter like domains"/>
    <property type="match status" value="2"/>
</dbReference>
<reference evidence="8 9" key="1">
    <citation type="submission" date="2024-02" db="EMBL/GenBank/DDBJ databases">
        <title>Seven novel Bacillus-like species.</title>
        <authorList>
            <person name="Liu G."/>
        </authorList>
    </citation>
    <scope>NUCLEOTIDE SEQUENCE [LARGE SCALE GENOMIC DNA]</scope>
    <source>
        <strain evidence="8 9">FJAT-52991</strain>
    </source>
</reference>
<accession>A0ABZ2N4M6</accession>
<dbReference type="InterPro" id="IPR011701">
    <property type="entry name" value="MFS"/>
</dbReference>
<keyword evidence="3 6" id="KW-0812">Transmembrane</keyword>
<evidence type="ECO:0000313" key="9">
    <source>
        <dbReference type="Proteomes" id="UP001387364"/>
    </source>
</evidence>
<evidence type="ECO:0000259" key="7">
    <source>
        <dbReference type="PROSITE" id="PS50850"/>
    </source>
</evidence>
<evidence type="ECO:0000256" key="3">
    <source>
        <dbReference type="ARBA" id="ARBA00022692"/>
    </source>
</evidence>
<evidence type="ECO:0000256" key="6">
    <source>
        <dbReference type="SAM" id="Phobius"/>
    </source>
</evidence>
<comment type="subcellular location">
    <subcellularLocation>
        <location evidence="1">Cell membrane</location>
        <topology evidence="1">Multi-pass membrane protein</topology>
    </subcellularLocation>
</comment>
<dbReference type="PROSITE" id="PS00216">
    <property type="entry name" value="SUGAR_TRANSPORT_1"/>
    <property type="match status" value="1"/>
</dbReference>
<evidence type="ECO:0000256" key="2">
    <source>
        <dbReference type="ARBA" id="ARBA00022448"/>
    </source>
</evidence>
<feature type="transmembrane region" description="Helical" evidence="6">
    <location>
        <begin position="275"/>
        <end position="292"/>
    </location>
</feature>
<keyword evidence="4 6" id="KW-1133">Transmembrane helix</keyword>
<feature type="transmembrane region" description="Helical" evidence="6">
    <location>
        <begin position="242"/>
        <end position="263"/>
    </location>
</feature>
<evidence type="ECO:0000256" key="1">
    <source>
        <dbReference type="ARBA" id="ARBA00004651"/>
    </source>
</evidence>
<feature type="transmembrane region" description="Helical" evidence="6">
    <location>
        <begin position="77"/>
        <end position="95"/>
    </location>
</feature>
<keyword evidence="9" id="KW-1185">Reference proteome</keyword>
<dbReference type="InterPro" id="IPR050930">
    <property type="entry name" value="MFS_Vesicular_Transporter"/>
</dbReference>
<evidence type="ECO:0000313" key="8">
    <source>
        <dbReference type="EMBL" id="WXB92242.1"/>
    </source>
</evidence>
<dbReference type="InterPro" id="IPR005829">
    <property type="entry name" value="Sugar_transporter_CS"/>
</dbReference>
<feature type="transmembrane region" description="Helical" evidence="6">
    <location>
        <begin position="298"/>
        <end position="325"/>
    </location>
</feature>
<dbReference type="Proteomes" id="UP001387364">
    <property type="component" value="Chromosome"/>
</dbReference>
<feature type="transmembrane region" description="Helical" evidence="6">
    <location>
        <begin position="369"/>
        <end position="388"/>
    </location>
</feature>
<dbReference type="CDD" id="cd17325">
    <property type="entry name" value="MFS_MdtG_SLC18_like"/>
    <property type="match status" value="1"/>
</dbReference>
<feature type="transmembrane region" description="Helical" evidence="6">
    <location>
        <begin position="136"/>
        <end position="159"/>
    </location>
</feature>
<feature type="domain" description="Major facilitator superfamily (MFS) profile" evidence="7">
    <location>
        <begin position="12"/>
        <end position="392"/>
    </location>
</feature>
<feature type="transmembrane region" description="Helical" evidence="6">
    <location>
        <begin position="101"/>
        <end position="124"/>
    </location>
</feature>
<evidence type="ECO:0000256" key="4">
    <source>
        <dbReference type="ARBA" id="ARBA00022989"/>
    </source>
</evidence>
<name>A0ABZ2N4M6_9BACI</name>
<dbReference type="EMBL" id="CP147404">
    <property type="protein sequence ID" value="WXB92242.1"/>
    <property type="molecule type" value="Genomic_DNA"/>
</dbReference>
<dbReference type="RefSeq" id="WP_338750531.1">
    <property type="nucleotide sequence ID" value="NZ_CP147404.1"/>
</dbReference>
<dbReference type="PANTHER" id="PTHR23506:SF23">
    <property type="entry name" value="GH10249P"/>
    <property type="match status" value="1"/>
</dbReference>
<dbReference type="InterPro" id="IPR036259">
    <property type="entry name" value="MFS_trans_sf"/>
</dbReference>
<keyword evidence="2" id="KW-0813">Transport</keyword>
<feature type="transmembrane region" description="Helical" evidence="6">
    <location>
        <begin position="45"/>
        <end position="65"/>
    </location>
</feature>
<dbReference type="SUPFAM" id="SSF103473">
    <property type="entry name" value="MFS general substrate transporter"/>
    <property type="match status" value="1"/>
</dbReference>
<feature type="transmembrane region" description="Helical" evidence="6">
    <location>
        <begin position="12"/>
        <end position="33"/>
    </location>
</feature>
<dbReference type="Pfam" id="PF07690">
    <property type="entry name" value="MFS_1"/>
    <property type="match status" value="1"/>
</dbReference>
<proteinExistence type="predicted"/>
<gene>
    <name evidence="8" type="ORF">WDJ61_13385</name>
</gene>
<protein>
    <submittedName>
        <fullName evidence="8">MFS transporter</fullName>
    </submittedName>
</protein>
<feature type="transmembrane region" description="Helical" evidence="6">
    <location>
        <begin position="211"/>
        <end position="230"/>
    </location>
</feature>
<feature type="transmembrane region" description="Helical" evidence="6">
    <location>
        <begin position="165"/>
        <end position="186"/>
    </location>
</feature>
<sequence>MKKEWTNLQKTGLFLVIAVLFTDMIMYSLLVPITPYIDETYQPTATMMGVLFSTYAVGLLIATPFLGRLSDKIGRKIPMLLGIFTLIISTLLFIVSDHMWMLIIARFIQGVAAGASWTAGFALLADLFPGKSRGPVMGFALTGVSAGTLLGAPVGGWLFNLGGYQLPFLVTIVCNVFIFLVTLFLLKEPKRTPSKTQSGTFSLLRVKEVRWIAAVILIGEGIVTMLEPVLPVYAANYLSMDAQAIGLFFGVMTISYGAFSPISGSLSSKYDPYKIMIIGLFFMALALPFLVISTSVWVLVFAGIALGGATGFALSPTLSALGKVVDDNGGDGDEYGTAYALFNMLFASAMIIGPMLGGALTDVMAVPNAVYISSLLMIIAAGMLIRLMKRQKNHMRSE</sequence>
<dbReference type="PANTHER" id="PTHR23506">
    <property type="entry name" value="GH10249P"/>
    <property type="match status" value="1"/>
</dbReference>
<keyword evidence="5 6" id="KW-0472">Membrane</keyword>
<organism evidence="8 9">
    <name type="scientific">Bacillus kandeliae</name>
    <dbReference type="NCBI Taxonomy" id="3129297"/>
    <lineage>
        <taxon>Bacteria</taxon>
        <taxon>Bacillati</taxon>
        <taxon>Bacillota</taxon>
        <taxon>Bacilli</taxon>
        <taxon>Bacillales</taxon>
        <taxon>Bacillaceae</taxon>
        <taxon>Bacillus</taxon>
    </lineage>
</organism>
<dbReference type="PROSITE" id="PS50850">
    <property type="entry name" value="MFS"/>
    <property type="match status" value="1"/>
</dbReference>
<evidence type="ECO:0000256" key="5">
    <source>
        <dbReference type="ARBA" id="ARBA00023136"/>
    </source>
</evidence>